<evidence type="ECO:0008006" key="3">
    <source>
        <dbReference type="Google" id="ProtNLM"/>
    </source>
</evidence>
<proteinExistence type="predicted"/>
<dbReference type="EMBL" id="JAQQXR010000001">
    <property type="protein sequence ID" value="MDC8757001.1"/>
    <property type="molecule type" value="Genomic_DNA"/>
</dbReference>
<evidence type="ECO:0000313" key="1">
    <source>
        <dbReference type="EMBL" id="MDC8757001.1"/>
    </source>
</evidence>
<sequence length="761" mass="82833">MNRNPDRLYELLPLVQRMRDAEQGYPLKALLAVIAGQATVLESDIARLYDNWFIETCDDWVAPYIGDLIGYRTVNAARASGPAGGAQARGLNKAVFPRREIANTLAARRRKGTLALLELLAGDGAGWPARAVEFFSLLGWTQHLNHRRLERGGTVNLRRGAALDLIGGPFDVQAHNVDVRRIASTRTPGRHNIPSVGLFVWRLKTYPLTQARANCLEDVGAHCFTFNVLGHDTPLYNRPLPEASASQIAGELNLPVPLRRRALEFRPPSSGLPPQASPDIYGAQRSLLIMVAWQKKAEMVAVPAEQVVAADLSSWRYKVAAGQVALDPQLGRIMFPQRRVPKRVWVSYRYAFSADMGGGEYPRPLSQPKGAALFRVGHGEKLDSINAALQAWHDLREADPLARAAVIEIVDSGVYSEQLAVTLGAGESLQIRAGQRPLRPDGDTTGWTRPVLRLLDYLPDQADAFSVRGKAGSRLVLDGLLISGRGIQVYGGRDYGAEGAAEADPAEAADDLCDVTIRHCTLVPGWGLECDCEPQRPNEPSLEIIDSRAAFKIEHSIVGTIRVSASEVLGDPARIAISDSIVDATGLALAAIEGDEGGIAFASLSLSRSTVLGSVAAHALELAENSIFMGPLQLARRQTGCLRFCYVSPASRTPRRFHCEPDLRAAAVDEAMPGAPAAERDAEKRREAARVRPLFTSMRYGTPAYCQLARDCAAEIRQGADDESEMGAFHDLFQPQREANLRARLDEYTPASMDVGIIFAN</sequence>
<evidence type="ECO:0000313" key="2">
    <source>
        <dbReference type="Proteomes" id="UP001221208"/>
    </source>
</evidence>
<dbReference type="RefSeq" id="WP_273669653.1">
    <property type="nucleotide sequence ID" value="NZ_JAQQXR010000001.1"/>
</dbReference>
<gene>
    <name evidence="1" type="ORF">OIK44_05285</name>
</gene>
<organism evidence="1 2">
    <name type="scientific">Janthinobacterium fluminis</name>
    <dbReference type="NCBI Taxonomy" id="2987524"/>
    <lineage>
        <taxon>Bacteria</taxon>
        <taxon>Pseudomonadati</taxon>
        <taxon>Pseudomonadota</taxon>
        <taxon>Betaproteobacteria</taxon>
        <taxon>Burkholderiales</taxon>
        <taxon>Oxalobacteraceae</taxon>
        <taxon>Janthinobacterium</taxon>
    </lineage>
</organism>
<dbReference type="Proteomes" id="UP001221208">
    <property type="component" value="Unassembled WGS sequence"/>
</dbReference>
<reference evidence="1 2" key="1">
    <citation type="submission" date="2022-10" db="EMBL/GenBank/DDBJ databases">
        <title>Janthinobacterium sp. hw3 Genome sequencing.</title>
        <authorList>
            <person name="Park S."/>
        </authorList>
    </citation>
    <scope>NUCLEOTIDE SEQUENCE [LARGE SCALE GENOMIC DNA]</scope>
    <source>
        <strain evidence="2">hw3</strain>
    </source>
</reference>
<protein>
    <recommendedName>
        <fullName evidence="3">Phage tail protein (Tail_P2_I)</fullName>
    </recommendedName>
</protein>
<keyword evidence="2" id="KW-1185">Reference proteome</keyword>
<comment type="caution">
    <text evidence="1">The sequence shown here is derived from an EMBL/GenBank/DDBJ whole genome shotgun (WGS) entry which is preliminary data.</text>
</comment>
<name>A0ABT5JY77_9BURK</name>
<accession>A0ABT5JY77</accession>